<dbReference type="Pfam" id="PF05065">
    <property type="entry name" value="Phage_capsid"/>
    <property type="match status" value="1"/>
</dbReference>
<evidence type="ECO:0000313" key="4">
    <source>
        <dbReference type="EMBL" id="NEN06335.1"/>
    </source>
</evidence>
<evidence type="ECO:0000313" key="5">
    <source>
        <dbReference type="Proteomes" id="UP000474967"/>
    </source>
</evidence>
<dbReference type="InterPro" id="IPR024455">
    <property type="entry name" value="Phage_capsid"/>
</dbReference>
<organism evidence="4 5">
    <name type="scientific">Leifsonia tongyongensis</name>
    <dbReference type="NCBI Taxonomy" id="1268043"/>
    <lineage>
        <taxon>Bacteria</taxon>
        <taxon>Bacillati</taxon>
        <taxon>Actinomycetota</taxon>
        <taxon>Actinomycetes</taxon>
        <taxon>Micrococcales</taxon>
        <taxon>Microbacteriaceae</taxon>
        <taxon>Leifsonia</taxon>
    </lineage>
</organism>
<dbReference type="Proteomes" id="UP000474967">
    <property type="component" value="Unassembled WGS sequence"/>
</dbReference>
<reference evidence="4 5" key="1">
    <citation type="journal article" date="2014" name="J. Microbiol.">
        <title>Diaminobutyricibacter tongyongensis gen. nov., sp. nov. and Homoserinibacter gongjuensis gen. nov., sp. nov. belong to the family Microbacteriaceae.</title>
        <authorList>
            <person name="Kim S.J."/>
            <person name="Ahn J.H."/>
            <person name="Weon H.Y."/>
            <person name="Hamada M."/>
            <person name="Suzuki K."/>
            <person name="Kwon S.W."/>
        </authorList>
    </citation>
    <scope>NUCLEOTIDE SEQUENCE [LARGE SCALE GENOMIC DNA]</scope>
    <source>
        <strain evidence="4 5">NBRC 108724</strain>
    </source>
</reference>
<protein>
    <submittedName>
        <fullName evidence="4">Phage major capsid protein</fullName>
    </submittedName>
</protein>
<gene>
    <name evidence="4" type="ORF">G3T36_10650</name>
</gene>
<comment type="caution">
    <text evidence="4">The sequence shown here is derived from an EMBL/GenBank/DDBJ whole genome shotgun (WGS) entry which is preliminary data.</text>
</comment>
<accession>A0A6L9XYJ8</accession>
<dbReference type="EMBL" id="JAAGWY010000002">
    <property type="protein sequence ID" value="NEN06335.1"/>
    <property type="molecule type" value="Genomic_DNA"/>
</dbReference>
<dbReference type="InterPro" id="IPR054612">
    <property type="entry name" value="Phage_capsid-like_C"/>
</dbReference>
<dbReference type="NCBIfam" id="TIGR01554">
    <property type="entry name" value="major_cap_HK97"/>
    <property type="match status" value="1"/>
</dbReference>
<keyword evidence="5" id="KW-1185">Reference proteome</keyword>
<evidence type="ECO:0000256" key="1">
    <source>
        <dbReference type="ARBA" id="ARBA00004328"/>
    </source>
</evidence>
<comment type="subcellular location">
    <subcellularLocation>
        <location evidence="1">Virion</location>
    </subcellularLocation>
</comment>
<feature type="domain" description="Phage capsid-like C-terminal" evidence="3">
    <location>
        <begin position="210"/>
        <end position="485"/>
    </location>
</feature>
<proteinExistence type="predicted"/>
<dbReference type="Gene3D" id="3.30.2400.10">
    <property type="entry name" value="Major capsid protein gp5"/>
    <property type="match status" value="1"/>
</dbReference>
<dbReference type="RefSeq" id="WP_163289761.1">
    <property type="nucleotide sequence ID" value="NZ_JAAGWY010000002.1"/>
</dbReference>
<dbReference type="SUPFAM" id="SSF56563">
    <property type="entry name" value="Major capsid protein gp5"/>
    <property type="match status" value="1"/>
</dbReference>
<evidence type="ECO:0000256" key="2">
    <source>
        <dbReference type="SAM" id="MobiDB-lite"/>
    </source>
</evidence>
<sequence length="487" mass="52046">MTASFDELQDHVESIEARFGTDPALMSAGQAEAYERYKRGAFRKAEEIRMLVEAHNARDDEDETKRARAQKLERLKEAYQNPANVQDGSFSMDAHATRTRNSNPWRDLGDNITRTETPDGLRTRAQDAIEAIRDVPHAGRELMASLVDQPHERGAAELVLAGTDPAYRTAFEKVIRNPVQGHLMWTAEEQLAFQRTESVRAALSLTGANGGFLVPFTLDPTIILNNAGAANPFRSISRIATTATNSWNGVGSAGVTAQWLAEAGVAADATPTFSQITITPQKAAAWVFGSYEAIGDTDISTQLPEILGDAKNNLENGAFSTGAGSGGVPKGIVTAATTAVTTASVATYAIADVYALQQALPARARLGKTPAVVGNVAIINKTRQFDTAGGSSYWTNLGEGAPAQVLGLRLAEASGMVSTTTTGSKILVAGDFDKYQIVDRLGMTVIFEPLLQDQVTGRPAGQGGWFAYWRVGADALDPTAFRVLTVQ</sequence>
<name>A0A6L9XYJ8_9MICO</name>
<evidence type="ECO:0000259" key="3">
    <source>
        <dbReference type="Pfam" id="PF05065"/>
    </source>
</evidence>
<dbReference type="AlphaFoldDB" id="A0A6L9XYJ8"/>
<feature type="region of interest" description="Disordered" evidence="2">
    <location>
        <begin position="96"/>
        <end position="118"/>
    </location>
</feature>